<gene>
    <name evidence="1" type="ORF">AB852_36050</name>
</gene>
<protein>
    <recommendedName>
        <fullName evidence="3">DUF1963 domain-containing protein</fullName>
    </recommendedName>
</protein>
<evidence type="ECO:0000313" key="2">
    <source>
        <dbReference type="Proteomes" id="UP000186455"/>
    </source>
</evidence>
<accession>A0A1Q4UXN7</accession>
<keyword evidence="2" id="KW-1185">Reference proteome</keyword>
<sequence>MVPVVQLFARDVPELRFPEGKDVLQVVWCPLIHPEESYVALPALHWRDEAEARAAGVLRDVPEPPGGEYELDFMPRPACTLTPTVVVDYPDKDLPGELLPYVVEFEEKYGSFYNEVACVSRNKVGGYPAWTQPPDWPSCDEGHRMEHLLSVTGEEHLDMAMGDAGGIYLFLCRQCPELPNAYRYDCH</sequence>
<comment type="caution">
    <text evidence="1">The sequence shown here is derived from an EMBL/GenBank/DDBJ whole genome shotgun (WGS) entry which is preliminary data.</text>
</comment>
<organism evidence="1 2">
    <name type="scientific">Streptomyces uncialis</name>
    <dbReference type="NCBI Taxonomy" id="1048205"/>
    <lineage>
        <taxon>Bacteria</taxon>
        <taxon>Bacillati</taxon>
        <taxon>Actinomycetota</taxon>
        <taxon>Actinomycetes</taxon>
        <taxon>Kitasatosporales</taxon>
        <taxon>Streptomycetaceae</taxon>
        <taxon>Streptomyces</taxon>
    </lineage>
</organism>
<dbReference type="Gene3D" id="2.30.320.10">
    <property type="entry name" value="YwqG-like"/>
    <property type="match status" value="1"/>
</dbReference>
<dbReference type="Proteomes" id="UP000186455">
    <property type="component" value="Unassembled WGS sequence"/>
</dbReference>
<dbReference type="SUPFAM" id="SSF103032">
    <property type="entry name" value="Hypothetical protein YwqG"/>
    <property type="match status" value="1"/>
</dbReference>
<reference evidence="1 2" key="1">
    <citation type="submission" date="2015-06" db="EMBL/GenBank/DDBJ databases">
        <title>Cloning and characterization of the uncialamcin biosynthetic gene cluster.</title>
        <authorList>
            <person name="Yan X."/>
            <person name="Huang T."/>
            <person name="Ge H."/>
            <person name="Shen B."/>
        </authorList>
    </citation>
    <scope>NUCLEOTIDE SEQUENCE [LARGE SCALE GENOMIC DNA]</scope>
    <source>
        <strain evidence="1 2">DCA2648</strain>
    </source>
</reference>
<evidence type="ECO:0008006" key="3">
    <source>
        <dbReference type="Google" id="ProtNLM"/>
    </source>
</evidence>
<dbReference type="AlphaFoldDB" id="A0A1Q4UXN7"/>
<evidence type="ECO:0000313" key="1">
    <source>
        <dbReference type="EMBL" id="OKH90331.1"/>
    </source>
</evidence>
<dbReference type="STRING" id="1048205.AB852_36050"/>
<dbReference type="InterPro" id="IPR035948">
    <property type="entry name" value="YwqG-like_sf"/>
</dbReference>
<dbReference type="InterPro" id="IPR015315">
    <property type="entry name" value="DUF1963"/>
</dbReference>
<proteinExistence type="predicted"/>
<dbReference type="EMBL" id="LFBV01000013">
    <property type="protein sequence ID" value="OKH90331.1"/>
    <property type="molecule type" value="Genomic_DNA"/>
</dbReference>
<dbReference type="Pfam" id="PF09234">
    <property type="entry name" value="DUF1963"/>
    <property type="match status" value="1"/>
</dbReference>
<name>A0A1Q4UXN7_9ACTN</name>